<comment type="caution">
    <text evidence="1">The sequence shown here is derived from an EMBL/GenBank/DDBJ whole genome shotgun (WGS) entry which is preliminary data.</text>
</comment>
<accession>A0A832SV10</accession>
<dbReference type="EMBL" id="DUJS01000004">
    <property type="protein sequence ID" value="HII70737.1"/>
    <property type="molecule type" value="Genomic_DNA"/>
</dbReference>
<dbReference type="AlphaFoldDB" id="A0A832SV10"/>
<evidence type="ECO:0000313" key="1">
    <source>
        <dbReference type="EMBL" id="HII70737.1"/>
    </source>
</evidence>
<dbReference type="GeneID" id="1477426"/>
<dbReference type="Proteomes" id="UP000619545">
    <property type="component" value="Unassembled WGS sequence"/>
</dbReference>
<reference evidence="1" key="1">
    <citation type="journal article" date="2020" name="bioRxiv">
        <title>A rank-normalized archaeal taxonomy based on genome phylogeny resolves widespread incomplete and uneven classifications.</title>
        <authorList>
            <person name="Rinke C."/>
            <person name="Chuvochina M."/>
            <person name="Mussig A.J."/>
            <person name="Chaumeil P.-A."/>
            <person name="Waite D.W."/>
            <person name="Whitman W.B."/>
            <person name="Parks D.H."/>
            <person name="Hugenholtz P."/>
        </authorList>
    </citation>
    <scope>NUCLEOTIDE SEQUENCE</scope>
    <source>
        <strain evidence="1">UBA8853</strain>
    </source>
</reference>
<organism evidence="1 2">
    <name type="scientific">Methanopyrus kandleri</name>
    <dbReference type="NCBI Taxonomy" id="2320"/>
    <lineage>
        <taxon>Archaea</taxon>
        <taxon>Methanobacteriati</taxon>
        <taxon>Methanobacteriota</taxon>
        <taxon>Methanomada group</taxon>
        <taxon>Methanopyri</taxon>
        <taxon>Methanopyrales</taxon>
        <taxon>Methanopyraceae</taxon>
        <taxon>Methanopyrus</taxon>
    </lineage>
</organism>
<sequence length="193" mass="20935">MVEARALAEAVTKGVLTHVEVSVKPGSGLVLDVDVPRADRVKDIVRSLVTPITGMYQVRVRITNARAEPEAANKKCLATGTFTALGKALMDAFFPGRGTEAVNKALLRVPITSEEAYRGKRFDRVYDPRKKRWIPARPGMMCRTKDGMICAVTDDPDGIAPPAAAEKDAKLATVLCDTLFDMLLAEKPPTVRG</sequence>
<gene>
    <name evidence="1" type="ORF">HA336_05840</name>
</gene>
<evidence type="ECO:0000313" key="2">
    <source>
        <dbReference type="Proteomes" id="UP000619545"/>
    </source>
</evidence>
<proteinExistence type="predicted"/>
<dbReference type="RefSeq" id="WP_011018495.1">
    <property type="nucleotide sequence ID" value="NZ_DUJS01000004.1"/>
</dbReference>
<protein>
    <submittedName>
        <fullName evidence="1">Uncharacterized protein</fullName>
    </submittedName>
</protein>
<name>A0A832SV10_9EURY</name>